<dbReference type="AlphaFoldDB" id="A0AAV7NEF0"/>
<gene>
    <name evidence="2" type="ORF">NDU88_002724</name>
</gene>
<sequence length="90" mass="10320">MAVLCIIPQGRYKSTPRVLRRGAAPLEVTLGCRTRRKVKENAGKLREDAEQLEVDASIKETAQQQKWEEEDVNREEKGISPNPRRGDYRV</sequence>
<evidence type="ECO:0000313" key="3">
    <source>
        <dbReference type="Proteomes" id="UP001066276"/>
    </source>
</evidence>
<dbReference type="EMBL" id="JANPWB010000012">
    <property type="protein sequence ID" value="KAJ1114488.1"/>
    <property type="molecule type" value="Genomic_DNA"/>
</dbReference>
<name>A0AAV7NEF0_PLEWA</name>
<feature type="compositionally biased region" description="Basic and acidic residues" evidence="1">
    <location>
        <begin position="74"/>
        <end position="90"/>
    </location>
</feature>
<evidence type="ECO:0000256" key="1">
    <source>
        <dbReference type="SAM" id="MobiDB-lite"/>
    </source>
</evidence>
<protein>
    <submittedName>
        <fullName evidence="2">Uncharacterized protein</fullName>
    </submittedName>
</protein>
<dbReference type="Proteomes" id="UP001066276">
    <property type="component" value="Chromosome 8"/>
</dbReference>
<keyword evidence="3" id="KW-1185">Reference proteome</keyword>
<organism evidence="2 3">
    <name type="scientific">Pleurodeles waltl</name>
    <name type="common">Iberian ribbed newt</name>
    <dbReference type="NCBI Taxonomy" id="8319"/>
    <lineage>
        <taxon>Eukaryota</taxon>
        <taxon>Metazoa</taxon>
        <taxon>Chordata</taxon>
        <taxon>Craniata</taxon>
        <taxon>Vertebrata</taxon>
        <taxon>Euteleostomi</taxon>
        <taxon>Amphibia</taxon>
        <taxon>Batrachia</taxon>
        <taxon>Caudata</taxon>
        <taxon>Salamandroidea</taxon>
        <taxon>Salamandridae</taxon>
        <taxon>Pleurodelinae</taxon>
        <taxon>Pleurodeles</taxon>
    </lineage>
</organism>
<proteinExistence type="predicted"/>
<accession>A0AAV7NEF0</accession>
<comment type="caution">
    <text evidence="2">The sequence shown here is derived from an EMBL/GenBank/DDBJ whole genome shotgun (WGS) entry which is preliminary data.</text>
</comment>
<evidence type="ECO:0000313" key="2">
    <source>
        <dbReference type="EMBL" id="KAJ1114488.1"/>
    </source>
</evidence>
<reference evidence="2" key="1">
    <citation type="journal article" date="2022" name="bioRxiv">
        <title>Sequencing and chromosome-scale assembly of the giantPleurodeles waltlgenome.</title>
        <authorList>
            <person name="Brown T."/>
            <person name="Elewa A."/>
            <person name="Iarovenko S."/>
            <person name="Subramanian E."/>
            <person name="Araus A.J."/>
            <person name="Petzold A."/>
            <person name="Susuki M."/>
            <person name="Suzuki K.-i.T."/>
            <person name="Hayashi T."/>
            <person name="Toyoda A."/>
            <person name="Oliveira C."/>
            <person name="Osipova E."/>
            <person name="Leigh N.D."/>
            <person name="Simon A."/>
            <person name="Yun M.H."/>
        </authorList>
    </citation>
    <scope>NUCLEOTIDE SEQUENCE</scope>
    <source>
        <strain evidence="2">20211129_DDA</strain>
        <tissue evidence="2">Liver</tissue>
    </source>
</reference>
<feature type="region of interest" description="Disordered" evidence="1">
    <location>
        <begin position="54"/>
        <end position="90"/>
    </location>
</feature>